<gene>
    <name evidence="11" type="ORF">MNOR_LOCUS20886</name>
</gene>
<reference evidence="11 12" key="1">
    <citation type="submission" date="2024-05" db="EMBL/GenBank/DDBJ databases">
        <authorList>
            <person name="Wallberg A."/>
        </authorList>
    </citation>
    <scope>NUCLEOTIDE SEQUENCE [LARGE SCALE GENOMIC DNA]</scope>
</reference>
<feature type="region of interest" description="Disordered" evidence="9">
    <location>
        <begin position="47"/>
        <end position="88"/>
    </location>
</feature>
<proteinExistence type="inferred from homology"/>
<dbReference type="Proteomes" id="UP001497623">
    <property type="component" value="Unassembled WGS sequence"/>
</dbReference>
<evidence type="ECO:0000256" key="9">
    <source>
        <dbReference type="SAM" id="MobiDB-lite"/>
    </source>
</evidence>
<organism evidence="11 12">
    <name type="scientific">Meganyctiphanes norvegica</name>
    <name type="common">Northern krill</name>
    <name type="synonym">Thysanopoda norvegica</name>
    <dbReference type="NCBI Taxonomy" id="48144"/>
    <lineage>
        <taxon>Eukaryota</taxon>
        <taxon>Metazoa</taxon>
        <taxon>Ecdysozoa</taxon>
        <taxon>Arthropoda</taxon>
        <taxon>Crustacea</taxon>
        <taxon>Multicrustacea</taxon>
        <taxon>Malacostraca</taxon>
        <taxon>Eumalacostraca</taxon>
        <taxon>Eucarida</taxon>
        <taxon>Euphausiacea</taxon>
        <taxon>Euphausiidae</taxon>
        <taxon>Meganyctiphanes</taxon>
    </lineage>
</organism>
<dbReference type="SUPFAM" id="SSF52821">
    <property type="entry name" value="Rhodanese/Cell cycle control phosphatase"/>
    <property type="match status" value="1"/>
</dbReference>
<dbReference type="GO" id="GO:0005737">
    <property type="term" value="C:cytoplasm"/>
    <property type="evidence" value="ECO:0007669"/>
    <property type="project" value="TreeGrafter"/>
</dbReference>
<dbReference type="Gene3D" id="3.40.250.10">
    <property type="entry name" value="Rhodanese-like domain"/>
    <property type="match status" value="1"/>
</dbReference>
<dbReference type="GO" id="GO:0010971">
    <property type="term" value="P:positive regulation of G2/M transition of mitotic cell cycle"/>
    <property type="evidence" value="ECO:0007669"/>
    <property type="project" value="TreeGrafter"/>
</dbReference>
<dbReference type="FunFam" id="3.40.250.10:FF:000021">
    <property type="entry name" value="M-phase inducer phosphatase cdc-25.2"/>
    <property type="match status" value="1"/>
</dbReference>
<keyword evidence="12" id="KW-1185">Reference proteome</keyword>
<comment type="similarity">
    <text evidence="1">Belongs to the MPI phosphatase family.</text>
</comment>
<dbReference type="InterPro" id="IPR036873">
    <property type="entry name" value="Rhodanese-like_dom_sf"/>
</dbReference>
<keyword evidence="4" id="KW-0498">Mitosis</keyword>
<dbReference type="AlphaFoldDB" id="A0AAV2R507"/>
<keyword evidence="7" id="KW-0131">Cell cycle</keyword>
<evidence type="ECO:0000256" key="8">
    <source>
        <dbReference type="ARBA" id="ARBA00051722"/>
    </source>
</evidence>
<evidence type="ECO:0000256" key="6">
    <source>
        <dbReference type="ARBA" id="ARBA00022912"/>
    </source>
</evidence>
<protein>
    <recommendedName>
        <fullName evidence="2">protein-tyrosine-phosphatase</fullName>
        <ecNumber evidence="2">3.1.3.48</ecNumber>
    </recommendedName>
</protein>
<sequence length="551" mass="61866">MMASRNFLVRGMMLGHMESPHMKSPVNMSPMSNLSFKLQCAKLSKGTPKRKLSLSSNSPSPCPVMEDSSPLFGRDKENFQSPDFARSSKERRLYTSPLRDVQNIRNRNINFSPIPKMLLTPTPPKNSYKSTVGEIVEQKPIECAKKDINLSIYSPNTHIPLPPSSKSIISSTPLTSLSARTLSSLAMCNDDDIFDMDLLNEDGSTEEIQPKGFSTLLSAPIKCSTVTQKEVKVSFRSHKHLPIRRCLSKMEVSSSPTYTSSFKRPQPPTNLSQMMDCKRRKSEFNSPFKTASPTVPSTRSILLPKSRNPLSQIPENTEVKIPQITKPKLFKCNSESQVSIMKAISRSANVSEKLTGDFSRPVSMPTVSGGKHPDLTSISHDTLADLIKGNYSDKVNSFKILDCRYPYEFSGGHIKEAESWHTPQMVLDHLATQKGVPALSPGNQKRDVLIFHCEFSVNRGPKAQRLLREKDRTASLNYPALHYPEIYLLEGGYKVFYQNYPELCTPEGYTSMLEPKYSDELKHFRAKSKSWAGENKKSKTKGLTRRAGLRF</sequence>
<evidence type="ECO:0000256" key="4">
    <source>
        <dbReference type="ARBA" id="ARBA00022776"/>
    </source>
</evidence>
<keyword evidence="3" id="KW-0132">Cell division</keyword>
<dbReference type="PANTHER" id="PTHR10828:SF76">
    <property type="entry name" value="M-PHASE INDUCER PHOSPHATASE"/>
    <property type="match status" value="1"/>
</dbReference>
<dbReference type="SMART" id="SM00450">
    <property type="entry name" value="RHOD"/>
    <property type="match status" value="1"/>
</dbReference>
<dbReference type="PRINTS" id="PR00716">
    <property type="entry name" value="MPIPHPHTASE"/>
</dbReference>
<evidence type="ECO:0000256" key="7">
    <source>
        <dbReference type="ARBA" id="ARBA00023306"/>
    </source>
</evidence>
<comment type="catalytic activity">
    <reaction evidence="8">
        <text>O-phospho-L-tyrosyl-[protein] + H2O = L-tyrosyl-[protein] + phosphate</text>
        <dbReference type="Rhea" id="RHEA:10684"/>
        <dbReference type="Rhea" id="RHEA-COMP:10136"/>
        <dbReference type="Rhea" id="RHEA-COMP:20101"/>
        <dbReference type="ChEBI" id="CHEBI:15377"/>
        <dbReference type="ChEBI" id="CHEBI:43474"/>
        <dbReference type="ChEBI" id="CHEBI:46858"/>
        <dbReference type="ChEBI" id="CHEBI:61978"/>
        <dbReference type="EC" id="3.1.3.48"/>
    </reaction>
</comment>
<evidence type="ECO:0000256" key="3">
    <source>
        <dbReference type="ARBA" id="ARBA00022618"/>
    </source>
</evidence>
<evidence type="ECO:0000313" key="12">
    <source>
        <dbReference type="Proteomes" id="UP001497623"/>
    </source>
</evidence>
<dbReference type="InterPro" id="IPR001763">
    <property type="entry name" value="Rhodanese-like_dom"/>
</dbReference>
<dbReference type="PANTHER" id="PTHR10828">
    <property type="entry name" value="M-PHASE INDUCER PHOSPHATASE DUAL SPECIFICITY PHOSPHATASE CDC25"/>
    <property type="match status" value="1"/>
</dbReference>
<keyword evidence="6" id="KW-0904">Protein phosphatase</keyword>
<dbReference type="InterPro" id="IPR000751">
    <property type="entry name" value="MPI_Phosphatase"/>
</dbReference>
<dbReference type="EC" id="3.1.3.48" evidence="2"/>
<dbReference type="GO" id="GO:0110032">
    <property type="term" value="P:positive regulation of G2/MI transition of meiotic cell cycle"/>
    <property type="evidence" value="ECO:0007669"/>
    <property type="project" value="TreeGrafter"/>
</dbReference>
<evidence type="ECO:0000313" key="11">
    <source>
        <dbReference type="EMBL" id="CAL4116028.1"/>
    </source>
</evidence>
<dbReference type="Pfam" id="PF00581">
    <property type="entry name" value="Rhodanese"/>
    <property type="match status" value="1"/>
</dbReference>
<dbReference type="PROSITE" id="PS50206">
    <property type="entry name" value="RHODANESE_3"/>
    <property type="match status" value="1"/>
</dbReference>
<comment type="caution">
    <text evidence="11">The sequence shown here is derived from an EMBL/GenBank/DDBJ whole genome shotgun (WGS) entry which is preliminary data.</text>
</comment>
<evidence type="ECO:0000256" key="1">
    <source>
        <dbReference type="ARBA" id="ARBA00011065"/>
    </source>
</evidence>
<dbReference type="GO" id="GO:0051301">
    <property type="term" value="P:cell division"/>
    <property type="evidence" value="ECO:0007669"/>
    <property type="project" value="UniProtKB-KW"/>
</dbReference>
<dbReference type="GO" id="GO:0005634">
    <property type="term" value="C:nucleus"/>
    <property type="evidence" value="ECO:0007669"/>
    <property type="project" value="TreeGrafter"/>
</dbReference>
<dbReference type="GO" id="GO:0000086">
    <property type="term" value="P:G2/M transition of mitotic cell cycle"/>
    <property type="evidence" value="ECO:0007669"/>
    <property type="project" value="TreeGrafter"/>
</dbReference>
<feature type="non-terminal residue" evidence="11">
    <location>
        <position position="551"/>
    </location>
</feature>
<feature type="domain" description="Rhodanese" evidence="10">
    <location>
        <begin position="394"/>
        <end position="505"/>
    </location>
</feature>
<accession>A0AAV2R507</accession>
<dbReference type="EMBL" id="CAXKWB010016408">
    <property type="protein sequence ID" value="CAL4116028.1"/>
    <property type="molecule type" value="Genomic_DNA"/>
</dbReference>
<evidence type="ECO:0000259" key="10">
    <source>
        <dbReference type="PROSITE" id="PS50206"/>
    </source>
</evidence>
<evidence type="ECO:0000256" key="2">
    <source>
        <dbReference type="ARBA" id="ARBA00013064"/>
    </source>
</evidence>
<evidence type="ECO:0000256" key="5">
    <source>
        <dbReference type="ARBA" id="ARBA00022801"/>
    </source>
</evidence>
<feature type="compositionally biased region" description="Basic residues" evidence="9">
    <location>
        <begin position="538"/>
        <end position="551"/>
    </location>
</feature>
<feature type="region of interest" description="Disordered" evidence="9">
    <location>
        <begin position="532"/>
        <end position="551"/>
    </location>
</feature>
<dbReference type="GO" id="GO:0004725">
    <property type="term" value="F:protein tyrosine phosphatase activity"/>
    <property type="evidence" value="ECO:0007669"/>
    <property type="project" value="UniProtKB-EC"/>
</dbReference>
<keyword evidence="5" id="KW-0378">Hydrolase</keyword>
<name>A0AAV2R507_MEGNR</name>